<dbReference type="RefSeq" id="WP_148990211.1">
    <property type="nucleotide sequence ID" value="NZ_VTEV01000015.1"/>
</dbReference>
<keyword evidence="2" id="KW-1133">Transmembrane helix</keyword>
<name>A0A5D4SA40_9BACI</name>
<feature type="transmembrane region" description="Helical" evidence="2">
    <location>
        <begin position="104"/>
        <end position="125"/>
    </location>
</feature>
<evidence type="ECO:0000256" key="2">
    <source>
        <dbReference type="SAM" id="Phobius"/>
    </source>
</evidence>
<evidence type="ECO:0000313" key="4">
    <source>
        <dbReference type="Proteomes" id="UP000322524"/>
    </source>
</evidence>
<accession>A0A5D4SA40</accession>
<comment type="caution">
    <text evidence="3">The sequence shown here is derived from an EMBL/GenBank/DDBJ whole genome shotgun (WGS) entry which is preliminary data.</text>
</comment>
<evidence type="ECO:0000256" key="1">
    <source>
        <dbReference type="SAM" id="MobiDB-lite"/>
    </source>
</evidence>
<gene>
    <name evidence="3" type="ORF">FZC76_21790</name>
</gene>
<feature type="compositionally biased region" description="Basic residues" evidence="1">
    <location>
        <begin position="1"/>
        <end position="12"/>
    </location>
</feature>
<protein>
    <submittedName>
        <fullName evidence="3">Uncharacterized protein</fullName>
    </submittedName>
</protein>
<proteinExistence type="predicted"/>
<keyword evidence="2" id="KW-0472">Membrane</keyword>
<sequence>MMVKKQKTKGYNRRQLDKQLDKSKRNLTKAVKKQEMIQRKGVQKKVSSETTSQLTQMGEELRESMEISDQYKRMWKAERLTVMSQHKQMEALEERAGKRYREGLYLGFVGSAAVVCIIYVLSILLTGGFSV</sequence>
<feature type="region of interest" description="Disordered" evidence="1">
    <location>
        <begin position="1"/>
        <end position="33"/>
    </location>
</feature>
<keyword evidence="2" id="KW-0812">Transmembrane</keyword>
<dbReference type="AlphaFoldDB" id="A0A5D4SA40"/>
<evidence type="ECO:0000313" key="3">
    <source>
        <dbReference type="EMBL" id="TYS60505.1"/>
    </source>
</evidence>
<organism evidence="3 4">
    <name type="scientific">Sutcliffiella horikoshii</name>
    <dbReference type="NCBI Taxonomy" id="79883"/>
    <lineage>
        <taxon>Bacteria</taxon>
        <taxon>Bacillati</taxon>
        <taxon>Bacillota</taxon>
        <taxon>Bacilli</taxon>
        <taxon>Bacillales</taxon>
        <taxon>Bacillaceae</taxon>
        <taxon>Sutcliffiella</taxon>
    </lineage>
</organism>
<reference evidence="3 4" key="1">
    <citation type="submission" date="2019-08" db="EMBL/GenBank/DDBJ databases">
        <title>Bacillus genomes from the desert of Cuatro Cienegas, Coahuila.</title>
        <authorList>
            <person name="Olmedo-Alvarez G."/>
        </authorList>
    </citation>
    <scope>NUCLEOTIDE SEQUENCE [LARGE SCALE GENOMIC DNA]</scope>
    <source>
        <strain evidence="3 4">CH28_1T</strain>
    </source>
</reference>
<feature type="compositionally biased region" description="Basic and acidic residues" evidence="1">
    <location>
        <begin position="14"/>
        <end position="24"/>
    </location>
</feature>
<dbReference type="Proteomes" id="UP000322524">
    <property type="component" value="Unassembled WGS sequence"/>
</dbReference>
<dbReference type="EMBL" id="VTEV01000015">
    <property type="protein sequence ID" value="TYS60505.1"/>
    <property type="molecule type" value="Genomic_DNA"/>
</dbReference>